<comment type="caution">
    <text evidence="1">The sequence shown here is derived from an EMBL/GenBank/DDBJ whole genome shotgun (WGS) entry which is preliminary data.</text>
</comment>
<proteinExistence type="predicted"/>
<dbReference type="EMBL" id="JAODWD010000004">
    <property type="protein sequence ID" value="MCT7660324.1"/>
    <property type="molecule type" value="Genomic_DNA"/>
</dbReference>
<name>A0ABT2MFL6_9MYCO</name>
<evidence type="ECO:0000313" key="1">
    <source>
        <dbReference type="EMBL" id="MCT7660324.1"/>
    </source>
</evidence>
<evidence type="ECO:0000313" key="2">
    <source>
        <dbReference type="Proteomes" id="UP001206639"/>
    </source>
</evidence>
<protein>
    <submittedName>
        <fullName evidence="1">Carboxymuconolactone decarboxylase family protein</fullName>
    </submittedName>
</protein>
<dbReference type="InterPro" id="IPR029032">
    <property type="entry name" value="AhpD-like"/>
</dbReference>
<accession>A0ABT2MFL6</accession>
<dbReference type="Gene3D" id="1.20.1290.10">
    <property type="entry name" value="AhpD-like"/>
    <property type="match status" value="1"/>
</dbReference>
<organism evidence="1 2">
    <name type="scientific">Mycobacterium deserti</name>
    <dbReference type="NCBI Taxonomy" id="2978347"/>
    <lineage>
        <taxon>Bacteria</taxon>
        <taxon>Bacillati</taxon>
        <taxon>Actinomycetota</taxon>
        <taxon>Actinomycetes</taxon>
        <taxon>Mycobacteriales</taxon>
        <taxon>Mycobacteriaceae</taxon>
        <taxon>Mycobacterium</taxon>
    </lineage>
</organism>
<dbReference type="SUPFAM" id="SSF69118">
    <property type="entry name" value="AhpD-like"/>
    <property type="match status" value="1"/>
</dbReference>
<dbReference type="Proteomes" id="UP001206639">
    <property type="component" value="Unassembled WGS sequence"/>
</dbReference>
<keyword evidence="2" id="KW-1185">Reference proteome</keyword>
<reference evidence="2" key="1">
    <citation type="submission" date="2023-07" db="EMBL/GenBank/DDBJ databases">
        <authorList>
            <person name="Deng Y."/>
            <person name="Zhang Y.-Q."/>
        </authorList>
    </citation>
    <scope>NUCLEOTIDE SEQUENCE [LARGE SCALE GENOMIC DNA]</scope>
    <source>
        <strain evidence="2">CPCC 205710</strain>
    </source>
</reference>
<gene>
    <name evidence="1" type="ORF">N4S67_18080</name>
</gene>
<sequence length="283" mass="30106">MGQETLAERLAGLVAMSSGNGRLDTVIRLTCGRALCLPPLPPEEDVSDGASDTDAVVAAFAEQFAVDVSRIGDNQRACLMSALGDNAFRTVVAIFIADFVPRVWAGCEALGLGRPGNGSAVSWDHAGDPIDALLNGFVPAVARLRTLDPVTTEVVRLRGAAQHNCRLCRSLREGHALDAGGSEDMYEQIEAYESAADLSEAHKAALRYVDALIWTPSQISAEVAAGMRKHFSEEQAFELTLDVMRNACNKIAVSLGADAPRVADGTERYEVDADGQTVYADIA</sequence>